<dbReference type="Gene3D" id="3.40.50.300">
    <property type="entry name" value="P-loop containing nucleotide triphosphate hydrolases"/>
    <property type="match status" value="1"/>
</dbReference>
<evidence type="ECO:0000256" key="3">
    <source>
        <dbReference type="ARBA" id="ARBA00019010"/>
    </source>
</evidence>
<dbReference type="STRING" id="1925591.BI308_08690"/>
<evidence type="ECO:0000313" key="11">
    <source>
        <dbReference type="EMBL" id="OJJ26024.1"/>
    </source>
</evidence>
<evidence type="ECO:0000256" key="2">
    <source>
        <dbReference type="ARBA" id="ARBA00007599"/>
    </source>
</evidence>
<dbReference type="GO" id="GO:0046872">
    <property type="term" value="F:metal ion binding"/>
    <property type="evidence" value="ECO:0007669"/>
    <property type="project" value="UniProtKB-KW"/>
</dbReference>
<dbReference type="InterPro" id="IPR027417">
    <property type="entry name" value="P-loop_NTPase"/>
</dbReference>
<evidence type="ECO:0000256" key="1">
    <source>
        <dbReference type="ARBA" id="ARBA00004496"/>
    </source>
</evidence>
<evidence type="ECO:0000256" key="4">
    <source>
        <dbReference type="ARBA" id="ARBA00022490"/>
    </source>
</evidence>
<reference evidence="11" key="1">
    <citation type="submission" date="2016-10" db="EMBL/GenBank/DDBJ databases">
        <title>CRISPR-Cas defence system in Roseofilum reptotaenium: evidence of a bacteriophage-cyanobacterium arms race in the coral black band disease.</title>
        <authorList>
            <person name="Buerger P."/>
            <person name="Wood-Charlson E.M."/>
            <person name="Weynberg K.D."/>
            <person name="Willis B."/>
            <person name="Van Oppen M.J."/>
        </authorList>
    </citation>
    <scope>NUCLEOTIDE SEQUENCE [LARGE SCALE GENOMIC DNA]</scope>
    <source>
        <strain evidence="11">AO1-A</strain>
    </source>
</reference>
<gene>
    <name evidence="11" type="ORF">BI308_08690</name>
</gene>
<dbReference type="Proteomes" id="UP000183940">
    <property type="component" value="Unassembled WGS sequence"/>
</dbReference>
<protein>
    <recommendedName>
        <fullName evidence="3">tRNA threonylcarbamoyladenosine biosynthesis protein TsaE</fullName>
    </recommendedName>
    <alternativeName>
        <fullName evidence="10">t(6)A37 threonylcarbamoyladenosine biosynthesis protein TsaE</fullName>
    </alternativeName>
</protein>
<dbReference type="GO" id="GO:0005737">
    <property type="term" value="C:cytoplasm"/>
    <property type="evidence" value="ECO:0007669"/>
    <property type="project" value="UniProtKB-SubCell"/>
</dbReference>
<dbReference type="GO" id="GO:0005524">
    <property type="term" value="F:ATP binding"/>
    <property type="evidence" value="ECO:0007669"/>
    <property type="project" value="UniProtKB-KW"/>
</dbReference>
<comment type="caution">
    <text evidence="11">The sequence shown here is derived from an EMBL/GenBank/DDBJ whole genome shotgun (WGS) entry which is preliminary data.</text>
</comment>
<dbReference type="GO" id="GO:0002949">
    <property type="term" value="P:tRNA threonylcarbamoyladenosine modification"/>
    <property type="evidence" value="ECO:0007669"/>
    <property type="project" value="InterPro"/>
</dbReference>
<evidence type="ECO:0000256" key="8">
    <source>
        <dbReference type="ARBA" id="ARBA00022840"/>
    </source>
</evidence>
<keyword evidence="5" id="KW-0819">tRNA processing</keyword>
<dbReference type="NCBIfam" id="TIGR00150">
    <property type="entry name" value="T6A_YjeE"/>
    <property type="match status" value="1"/>
</dbReference>
<evidence type="ECO:0000313" key="12">
    <source>
        <dbReference type="Proteomes" id="UP000183940"/>
    </source>
</evidence>
<keyword evidence="7" id="KW-0547">Nucleotide-binding</keyword>
<sequence length="173" mass="19003">MHLSLDLPDAQATEELGIKLGQILAPGSVVLLNGDLGTGKTTLIQGLGKGLGIEDLIDSPTFTLINEYLDGRVPLYHFDLYRLSPAQVPSLNPELYWEGVEVPLGIVAIEWAEKLPYSPPEVLILDLSYQGDQRRVELWAKGPLATTALQTIAQEVTPVYFAEIDILTRLKPQ</sequence>
<dbReference type="GO" id="GO:0016740">
    <property type="term" value="F:transferase activity"/>
    <property type="evidence" value="ECO:0007669"/>
    <property type="project" value="UniProtKB-KW"/>
</dbReference>
<name>A0A1L9QTM5_9CYAN</name>
<keyword evidence="9" id="KW-0460">Magnesium</keyword>
<dbReference type="PANTHER" id="PTHR33540:SF2">
    <property type="entry name" value="TRNA THREONYLCARBAMOYLADENOSINE BIOSYNTHESIS PROTEIN TSAE"/>
    <property type="match status" value="1"/>
</dbReference>
<keyword evidence="4" id="KW-0963">Cytoplasm</keyword>
<comment type="subcellular location">
    <subcellularLocation>
        <location evidence="1">Cytoplasm</location>
    </subcellularLocation>
</comment>
<keyword evidence="6" id="KW-0479">Metal-binding</keyword>
<evidence type="ECO:0000256" key="9">
    <source>
        <dbReference type="ARBA" id="ARBA00022842"/>
    </source>
</evidence>
<comment type="similarity">
    <text evidence="2">Belongs to the TsaE family.</text>
</comment>
<evidence type="ECO:0000256" key="6">
    <source>
        <dbReference type="ARBA" id="ARBA00022723"/>
    </source>
</evidence>
<dbReference type="InterPro" id="IPR003442">
    <property type="entry name" value="T6A_TsaE"/>
</dbReference>
<accession>A0A1L9QTM5</accession>
<dbReference type="PANTHER" id="PTHR33540">
    <property type="entry name" value="TRNA THREONYLCARBAMOYLADENOSINE BIOSYNTHESIS PROTEIN TSAE"/>
    <property type="match status" value="1"/>
</dbReference>
<keyword evidence="8" id="KW-0067">ATP-binding</keyword>
<evidence type="ECO:0000256" key="10">
    <source>
        <dbReference type="ARBA" id="ARBA00032441"/>
    </source>
</evidence>
<dbReference type="SUPFAM" id="SSF52540">
    <property type="entry name" value="P-loop containing nucleoside triphosphate hydrolases"/>
    <property type="match status" value="1"/>
</dbReference>
<dbReference type="AlphaFoldDB" id="A0A1L9QTM5"/>
<dbReference type="Pfam" id="PF02367">
    <property type="entry name" value="TsaE"/>
    <property type="match status" value="1"/>
</dbReference>
<evidence type="ECO:0000256" key="5">
    <source>
        <dbReference type="ARBA" id="ARBA00022694"/>
    </source>
</evidence>
<dbReference type="EMBL" id="MLAW01000011">
    <property type="protein sequence ID" value="OJJ26024.1"/>
    <property type="molecule type" value="Genomic_DNA"/>
</dbReference>
<proteinExistence type="inferred from homology"/>
<keyword evidence="12" id="KW-1185">Reference proteome</keyword>
<organism evidence="11 12">
    <name type="scientific">Roseofilum reptotaenium AO1-A</name>
    <dbReference type="NCBI Taxonomy" id="1925591"/>
    <lineage>
        <taxon>Bacteria</taxon>
        <taxon>Bacillati</taxon>
        <taxon>Cyanobacteriota</taxon>
        <taxon>Cyanophyceae</taxon>
        <taxon>Desertifilales</taxon>
        <taxon>Desertifilaceae</taxon>
        <taxon>Roseofilum</taxon>
    </lineage>
</organism>
<evidence type="ECO:0000256" key="7">
    <source>
        <dbReference type="ARBA" id="ARBA00022741"/>
    </source>
</evidence>